<dbReference type="RefSeq" id="WP_188586218.1">
    <property type="nucleotide sequence ID" value="NZ_BMGC01000009.1"/>
</dbReference>
<proteinExistence type="predicted"/>
<feature type="compositionally biased region" description="Acidic residues" evidence="1">
    <location>
        <begin position="515"/>
        <end position="528"/>
    </location>
</feature>
<evidence type="ECO:0000256" key="1">
    <source>
        <dbReference type="SAM" id="MobiDB-lite"/>
    </source>
</evidence>
<feature type="transmembrane region" description="Helical" evidence="2">
    <location>
        <begin position="121"/>
        <end position="144"/>
    </location>
</feature>
<feature type="transmembrane region" description="Helical" evidence="2">
    <location>
        <begin position="237"/>
        <end position="264"/>
    </location>
</feature>
<feature type="transmembrane region" description="Helical" evidence="2">
    <location>
        <begin position="156"/>
        <end position="178"/>
    </location>
</feature>
<feature type="compositionally biased region" description="Acidic residues" evidence="1">
    <location>
        <begin position="439"/>
        <end position="489"/>
    </location>
</feature>
<dbReference type="InterPro" id="IPR045931">
    <property type="entry name" value="DUF6350"/>
</dbReference>
<feature type="compositionally biased region" description="Acidic residues" evidence="1">
    <location>
        <begin position="498"/>
        <end position="507"/>
    </location>
</feature>
<sequence length="570" mass="58430">MTDLHAENLAARLRQVRRDRRAARVTPGSARELVVVAFAVPVGAVVLMALCSLITLLGAGERLTSLTSSTASMWLAAHQVPLDIADVRLGVLPLLPTFALVAASAAMTRRATRVRATLGDLTSVLLSVIGGGLLVTALALAVVMDAATVLTVAAPNALVAFACTAAVYGVGAVIGLSIDRRASIVSWLGLESWALRGLRAGAGAGVALLTMAALVLAIRLVINSATGGSLIGGGHGFLGYLALTALSILYLPNFVIGAAGYLVGAKVELGGAAGDLVSGHGGAVPPLPVVATIPDGGGTPWTILLLSIPVLIGVCFGMACRDRDGVLAARSVAFGAVVASTLMVVAASLCGGELGELGVAGVNVPAAGLYWMLCLLLPGMAVVGLTALLPNSWLATVDVGRPVRTRRSRPPGPWGRMRRRRAMRRDGLRPDGGTADNGAADESDPDDLDDDDFAPDEFEDADLDADGIDTDADDAEVDDFSPAFADDDTADFHPAFDGDTDVFDAVDTDPRDLDPADGDVFDGADLTETDTGVAETDSVTDSDSDPAADTDAGDHDADDYDAGDHDADRH</sequence>
<dbReference type="AlphaFoldDB" id="A0A916WU27"/>
<feature type="transmembrane region" description="Helical" evidence="2">
    <location>
        <begin position="327"/>
        <end position="349"/>
    </location>
</feature>
<evidence type="ECO:0000256" key="2">
    <source>
        <dbReference type="SAM" id="Phobius"/>
    </source>
</evidence>
<keyword evidence="2" id="KW-0812">Transmembrane</keyword>
<dbReference type="EMBL" id="BMGC01000009">
    <property type="protein sequence ID" value="GGB29851.1"/>
    <property type="molecule type" value="Genomic_DNA"/>
</dbReference>
<protein>
    <submittedName>
        <fullName evidence="3">Uncharacterized protein</fullName>
    </submittedName>
</protein>
<reference evidence="3" key="1">
    <citation type="journal article" date="2014" name="Int. J. Syst. Evol. Microbiol.">
        <title>Complete genome sequence of Corynebacterium casei LMG S-19264T (=DSM 44701T), isolated from a smear-ripened cheese.</title>
        <authorList>
            <consortium name="US DOE Joint Genome Institute (JGI-PGF)"/>
            <person name="Walter F."/>
            <person name="Albersmeier A."/>
            <person name="Kalinowski J."/>
            <person name="Ruckert C."/>
        </authorList>
    </citation>
    <scope>NUCLEOTIDE SEQUENCE</scope>
    <source>
        <strain evidence="3">CGMCC 1.12827</strain>
    </source>
</reference>
<reference evidence="3" key="2">
    <citation type="submission" date="2020-09" db="EMBL/GenBank/DDBJ databases">
        <authorList>
            <person name="Sun Q."/>
            <person name="Zhou Y."/>
        </authorList>
    </citation>
    <scope>NUCLEOTIDE SEQUENCE</scope>
    <source>
        <strain evidence="3">CGMCC 1.12827</strain>
    </source>
</reference>
<comment type="caution">
    <text evidence="3">The sequence shown here is derived from an EMBL/GenBank/DDBJ whole genome shotgun (WGS) entry which is preliminary data.</text>
</comment>
<feature type="transmembrane region" description="Helical" evidence="2">
    <location>
        <begin position="300"/>
        <end position="320"/>
    </location>
</feature>
<keyword evidence="2" id="KW-1133">Transmembrane helix</keyword>
<feature type="transmembrane region" description="Helical" evidence="2">
    <location>
        <begin position="369"/>
        <end position="389"/>
    </location>
</feature>
<dbReference type="Proteomes" id="UP000621454">
    <property type="component" value="Unassembled WGS sequence"/>
</dbReference>
<gene>
    <name evidence="3" type="ORF">GCM10011489_17560</name>
</gene>
<feature type="transmembrane region" description="Helical" evidence="2">
    <location>
        <begin position="33"/>
        <end position="59"/>
    </location>
</feature>
<keyword evidence="2" id="KW-0472">Membrane</keyword>
<keyword evidence="4" id="KW-1185">Reference proteome</keyword>
<feature type="transmembrane region" description="Helical" evidence="2">
    <location>
        <begin position="276"/>
        <end position="294"/>
    </location>
</feature>
<dbReference type="Pfam" id="PF19877">
    <property type="entry name" value="DUF6350"/>
    <property type="match status" value="1"/>
</dbReference>
<organism evidence="3 4">
    <name type="scientific">Gordonia jinhuaensis</name>
    <dbReference type="NCBI Taxonomy" id="1517702"/>
    <lineage>
        <taxon>Bacteria</taxon>
        <taxon>Bacillati</taxon>
        <taxon>Actinomycetota</taxon>
        <taxon>Actinomycetes</taxon>
        <taxon>Mycobacteriales</taxon>
        <taxon>Gordoniaceae</taxon>
        <taxon>Gordonia</taxon>
    </lineage>
</organism>
<evidence type="ECO:0000313" key="3">
    <source>
        <dbReference type="EMBL" id="GGB29851.1"/>
    </source>
</evidence>
<feature type="compositionally biased region" description="Acidic residues" evidence="1">
    <location>
        <begin position="538"/>
        <end position="548"/>
    </location>
</feature>
<feature type="transmembrane region" description="Helical" evidence="2">
    <location>
        <begin position="198"/>
        <end position="222"/>
    </location>
</feature>
<evidence type="ECO:0000313" key="4">
    <source>
        <dbReference type="Proteomes" id="UP000621454"/>
    </source>
</evidence>
<name>A0A916WU27_9ACTN</name>
<feature type="transmembrane region" description="Helical" evidence="2">
    <location>
        <begin position="89"/>
        <end position="109"/>
    </location>
</feature>
<feature type="region of interest" description="Disordered" evidence="1">
    <location>
        <begin position="404"/>
        <end position="570"/>
    </location>
</feature>
<accession>A0A916WU27</accession>